<dbReference type="SUPFAM" id="SSF55681">
    <property type="entry name" value="Class II aaRS and biotin synthetases"/>
    <property type="match status" value="1"/>
</dbReference>
<evidence type="ECO:0000313" key="3">
    <source>
        <dbReference type="Proteomes" id="UP000199170"/>
    </source>
</evidence>
<protein>
    <recommendedName>
        <fullName evidence="1">BPL/LPL catalytic domain-containing protein</fullName>
    </recommendedName>
</protein>
<dbReference type="Gene3D" id="3.30.930.10">
    <property type="entry name" value="Bira Bifunctional Protein, Domain 2"/>
    <property type="match status" value="1"/>
</dbReference>
<evidence type="ECO:0000259" key="1">
    <source>
        <dbReference type="PROSITE" id="PS51733"/>
    </source>
</evidence>
<organism evidence="2 3">
    <name type="scientific">Halobellus clavatus</name>
    <dbReference type="NCBI Taxonomy" id="660517"/>
    <lineage>
        <taxon>Archaea</taxon>
        <taxon>Methanobacteriati</taxon>
        <taxon>Methanobacteriota</taxon>
        <taxon>Stenosarchaea group</taxon>
        <taxon>Halobacteria</taxon>
        <taxon>Halobacteriales</taxon>
        <taxon>Haloferacaceae</taxon>
        <taxon>Halobellus</taxon>
    </lineage>
</organism>
<proteinExistence type="predicted"/>
<feature type="domain" description="BPL/LPL catalytic" evidence="1">
    <location>
        <begin position="18"/>
        <end position="214"/>
    </location>
</feature>
<accession>A0A1H3JRF2</accession>
<dbReference type="AlphaFoldDB" id="A0A1H3JRF2"/>
<name>A0A1H3JRF2_9EURY</name>
<dbReference type="EMBL" id="FNPB01000015">
    <property type="protein sequence ID" value="SDY42512.1"/>
    <property type="molecule type" value="Genomic_DNA"/>
</dbReference>
<dbReference type="STRING" id="660517.SAMN04487946_11517"/>
<reference evidence="3" key="1">
    <citation type="submission" date="2016-10" db="EMBL/GenBank/DDBJ databases">
        <authorList>
            <person name="Varghese N."/>
            <person name="Submissions S."/>
        </authorList>
    </citation>
    <scope>NUCLEOTIDE SEQUENCE [LARGE SCALE GENOMIC DNA]</scope>
    <source>
        <strain evidence="3">CGMCC 1.10118</strain>
    </source>
</reference>
<dbReference type="OrthoDB" id="192160at2157"/>
<dbReference type="RefSeq" id="WP_089769206.1">
    <property type="nucleotide sequence ID" value="NZ_FNPB01000015.1"/>
</dbReference>
<gene>
    <name evidence="2" type="ORF">SAMN04487946_11517</name>
</gene>
<dbReference type="InterPro" id="IPR045864">
    <property type="entry name" value="aa-tRNA-synth_II/BPL/LPL"/>
</dbReference>
<dbReference type="InterPro" id="IPR004143">
    <property type="entry name" value="BPL_LPL_catalytic"/>
</dbReference>
<dbReference type="Proteomes" id="UP000199170">
    <property type="component" value="Unassembled WGS sequence"/>
</dbReference>
<sequence length="227" mass="24176">MSDTDEKGVHERLLDRASAGVPAVAVWRPGRYLRFGYRDTRQSGYEDAKARARELGFEPVERRVGGRAVATTATTVLFALAEPGEAADARTGIGERYDRAVTAVRRALRGLGVAATRGEPPETYCPGDHSLQCDGKLVGLAQRVTTSGALVSGVLYVDDRDELADVLTAVYAQLGYDFDPTSVGTVADAGGECRFERVKAEFTAQLTRALDAPDGAVETINPGPQSG</sequence>
<keyword evidence="3" id="KW-1185">Reference proteome</keyword>
<dbReference type="PROSITE" id="PS51733">
    <property type="entry name" value="BPL_LPL_CATALYTIC"/>
    <property type="match status" value="1"/>
</dbReference>
<evidence type="ECO:0000313" key="2">
    <source>
        <dbReference type="EMBL" id="SDY42512.1"/>
    </source>
</evidence>
<dbReference type="Pfam" id="PF21948">
    <property type="entry name" value="LplA-B_cat"/>
    <property type="match status" value="1"/>
</dbReference>